<evidence type="ECO:0008006" key="4">
    <source>
        <dbReference type="Google" id="ProtNLM"/>
    </source>
</evidence>
<dbReference type="OrthoDB" id="2725893at2"/>
<dbReference type="EMBL" id="JXRQ01000027">
    <property type="protein sequence ID" value="KIL44651.1"/>
    <property type="molecule type" value="Genomic_DNA"/>
</dbReference>
<sequence length="419" mass="47825">MKFKHVLQELNRIDVFSPYLFFPFIVLLYFGTSLFDFGRFEYFGLTYSIWPVILLGLASYWLMVWIVRSKNWRFTINVSDKLQGKSIWVLFALAWLGLIAYIIMIGSGQIGISDEAARRSLDPKLNFLSALLWFSGLFLISWFFLVKEKKVGVFILLFAVLAGLFVVMGYRTPLVIMLFTAIIIFHYMVRQIKFTWFIGALVFVGLAFSMFGFYRFATEDPSNPFNSRELPEISDELNVDQIEERNEMLRARMEETPAVVRAINNESVTGHVVLSKIMEYTDEEGYLLGEIHEGILSPVLPGEQMSPRMKVSEIANSLTVEEGIYITRPGRTTTPTLFGQFFADFGYAGVIIGFGLIGLFITVLYNQTRQMGERSYQTISYAFVLTVFTISLHTGLLDLIFVLMLGFALLSATVEKKIP</sequence>
<accession>A0A0C2VJI0</accession>
<feature type="transmembrane region" description="Helical" evidence="1">
    <location>
        <begin position="151"/>
        <end position="168"/>
    </location>
</feature>
<dbReference type="Pfam" id="PF01901">
    <property type="entry name" value="O_anti_polymase"/>
    <property type="match status" value="2"/>
</dbReference>
<feature type="transmembrane region" description="Helical" evidence="1">
    <location>
        <begin position="174"/>
        <end position="189"/>
    </location>
</feature>
<keyword evidence="1" id="KW-0472">Membrane</keyword>
<proteinExistence type="predicted"/>
<feature type="transmembrane region" description="Helical" evidence="1">
    <location>
        <begin position="47"/>
        <end position="67"/>
    </location>
</feature>
<feature type="transmembrane region" description="Helical" evidence="1">
    <location>
        <begin position="345"/>
        <end position="366"/>
    </location>
</feature>
<feature type="transmembrane region" description="Helical" evidence="1">
    <location>
        <begin position="12"/>
        <end position="35"/>
    </location>
</feature>
<name>A0A0C2VJI0_9BACL</name>
<dbReference type="PATRIC" id="fig|135826.4.peg.2855"/>
<keyword evidence="1" id="KW-1133">Transmembrane helix</keyword>
<evidence type="ECO:0000256" key="1">
    <source>
        <dbReference type="SAM" id="Phobius"/>
    </source>
</evidence>
<organism evidence="2 3">
    <name type="scientific">Jeotgalibacillus alimentarius</name>
    <dbReference type="NCBI Taxonomy" id="135826"/>
    <lineage>
        <taxon>Bacteria</taxon>
        <taxon>Bacillati</taxon>
        <taxon>Bacillota</taxon>
        <taxon>Bacilli</taxon>
        <taxon>Bacillales</taxon>
        <taxon>Caryophanaceae</taxon>
        <taxon>Jeotgalibacillus</taxon>
    </lineage>
</organism>
<feature type="transmembrane region" description="Helical" evidence="1">
    <location>
        <begin position="378"/>
        <end position="410"/>
    </location>
</feature>
<dbReference type="NCBIfam" id="TIGR04370">
    <property type="entry name" value="glyco_rpt_poly"/>
    <property type="match status" value="2"/>
</dbReference>
<feature type="transmembrane region" description="Helical" evidence="1">
    <location>
        <begin position="87"/>
        <end position="105"/>
    </location>
</feature>
<feature type="transmembrane region" description="Helical" evidence="1">
    <location>
        <begin position="125"/>
        <end position="144"/>
    </location>
</feature>
<comment type="caution">
    <text evidence="2">The sequence shown here is derived from an EMBL/GenBank/DDBJ whole genome shotgun (WGS) entry which is preliminary data.</text>
</comment>
<keyword evidence="1" id="KW-0812">Transmembrane</keyword>
<dbReference type="STRING" id="135826.KP77_28720"/>
<dbReference type="AlphaFoldDB" id="A0A0C2VJI0"/>
<reference evidence="2 3" key="1">
    <citation type="submission" date="2015-01" db="EMBL/GenBank/DDBJ databases">
        <title>Genome sequence of Jeotgalibacillus alimentarius.</title>
        <authorList>
            <person name="Goh K.M."/>
            <person name="Chan K.-G."/>
            <person name="Yaakop A.S."/>
            <person name="Ee R."/>
            <person name="Gan H.M."/>
            <person name="Chan C.S."/>
        </authorList>
    </citation>
    <scope>NUCLEOTIDE SEQUENCE [LARGE SCALE GENOMIC DNA]</scope>
    <source>
        <strain evidence="2 3">YKJ-13</strain>
    </source>
</reference>
<evidence type="ECO:0000313" key="3">
    <source>
        <dbReference type="Proteomes" id="UP000031950"/>
    </source>
</evidence>
<evidence type="ECO:0000313" key="2">
    <source>
        <dbReference type="EMBL" id="KIL44651.1"/>
    </source>
</evidence>
<protein>
    <recommendedName>
        <fullName evidence="4">Oligosaccharide repeat unit polymerase</fullName>
    </recommendedName>
</protein>
<dbReference type="Proteomes" id="UP000031950">
    <property type="component" value="Unassembled WGS sequence"/>
</dbReference>
<feature type="transmembrane region" description="Helical" evidence="1">
    <location>
        <begin position="196"/>
        <end position="217"/>
    </location>
</feature>
<gene>
    <name evidence="2" type="ORF">KP77_28720</name>
</gene>
<dbReference type="RefSeq" id="WP_041123408.1">
    <property type="nucleotide sequence ID" value="NZ_JXRQ01000027.1"/>
</dbReference>
<dbReference type="InterPro" id="IPR002760">
    <property type="entry name" value="O_anti_polymase"/>
</dbReference>
<keyword evidence="3" id="KW-1185">Reference proteome</keyword>